<dbReference type="AlphaFoldDB" id="I8UC51"/>
<evidence type="ECO:0000313" key="3">
    <source>
        <dbReference type="Proteomes" id="UP000004080"/>
    </source>
</evidence>
<reference evidence="2 3" key="1">
    <citation type="journal article" date="2012" name="J. Bacteriol.">
        <title>Genome of Bacillus macauensis ZFHKF-1, a Long-Chain-Forming Bacterium.</title>
        <authorList>
            <person name="Cai L."/>
            <person name="Zhang T."/>
        </authorList>
    </citation>
    <scope>NUCLEOTIDE SEQUENCE [LARGE SCALE GENOMIC DNA]</scope>
    <source>
        <strain evidence="2 3">ZFHKF-1</strain>
    </source>
</reference>
<dbReference type="STRING" id="1196324.A374_15157"/>
<accession>I8UC51</accession>
<dbReference type="RefSeq" id="WP_007203105.1">
    <property type="nucleotide sequence ID" value="NZ_AKKV01000032.1"/>
</dbReference>
<feature type="chain" id="PRO_5038544828" evidence="1">
    <location>
        <begin position="24"/>
        <end position="187"/>
    </location>
</feature>
<evidence type="ECO:0000256" key="1">
    <source>
        <dbReference type="SAM" id="SignalP"/>
    </source>
</evidence>
<keyword evidence="2" id="KW-0449">Lipoprotein</keyword>
<comment type="caution">
    <text evidence="2">The sequence shown here is derived from an EMBL/GenBank/DDBJ whole genome shotgun (WGS) entry which is preliminary data.</text>
</comment>
<sequence>MKNILWISLLLAGALSLSGCTFTVTTNSKSGKNTTNERNNMSNAEIRKEIEQYVTVQLQPLGSEEKRLIKRYQEIVTSKTITKKAFYDTLTKDIIPDYTAFSKKVEALHPTLPALQKAHQKYLSGVLGHLNGFKLIKESIETNNQSKVTEANASIDKGVQDFHSYHRDVEKLGEQYGVTVTFNQNPN</sequence>
<dbReference type="PROSITE" id="PS51257">
    <property type="entry name" value="PROKAR_LIPOPROTEIN"/>
    <property type="match status" value="1"/>
</dbReference>
<dbReference type="PATRIC" id="fig|1196324.3.peg.3103"/>
<dbReference type="EMBL" id="AKKV01000032">
    <property type="protein sequence ID" value="EIT84475.1"/>
    <property type="molecule type" value="Genomic_DNA"/>
</dbReference>
<keyword evidence="1" id="KW-0732">Signal</keyword>
<protein>
    <submittedName>
        <fullName evidence="2">Lipoprotein</fullName>
    </submittedName>
</protein>
<gene>
    <name evidence="2" type="ORF">A374_15157</name>
</gene>
<dbReference type="OrthoDB" id="1953267at2"/>
<dbReference type="eggNOG" id="ENOG50331NG">
    <property type="taxonomic scope" value="Bacteria"/>
</dbReference>
<feature type="signal peptide" evidence="1">
    <location>
        <begin position="1"/>
        <end position="23"/>
    </location>
</feature>
<keyword evidence="3" id="KW-1185">Reference proteome</keyword>
<proteinExistence type="predicted"/>
<dbReference type="Proteomes" id="UP000004080">
    <property type="component" value="Unassembled WGS sequence"/>
</dbReference>
<organism evidence="2 3">
    <name type="scientific">Fictibacillus macauensis ZFHKF-1</name>
    <dbReference type="NCBI Taxonomy" id="1196324"/>
    <lineage>
        <taxon>Bacteria</taxon>
        <taxon>Bacillati</taxon>
        <taxon>Bacillota</taxon>
        <taxon>Bacilli</taxon>
        <taxon>Bacillales</taxon>
        <taxon>Fictibacillaceae</taxon>
        <taxon>Fictibacillus</taxon>
    </lineage>
</organism>
<evidence type="ECO:0000313" key="2">
    <source>
        <dbReference type="EMBL" id="EIT84475.1"/>
    </source>
</evidence>
<name>I8UC51_9BACL</name>